<dbReference type="Proteomes" id="UP000542776">
    <property type="component" value="Unassembled WGS sequence"/>
</dbReference>
<dbReference type="PANTHER" id="PTHR43537:SF44">
    <property type="entry name" value="GNTR FAMILY REGULATORY PROTEIN"/>
    <property type="match status" value="1"/>
</dbReference>
<dbReference type="RefSeq" id="WP_312857454.1">
    <property type="nucleotide sequence ID" value="NZ_JACIEK010000007.1"/>
</dbReference>
<dbReference type="CDD" id="cd07377">
    <property type="entry name" value="WHTH_GntR"/>
    <property type="match status" value="1"/>
</dbReference>
<proteinExistence type="predicted"/>
<dbReference type="Pfam" id="PF07729">
    <property type="entry name" value="FCD"/>
    <property type="match status" value="1"/>
</dbReference>
<evidence type="ECO:0000259" key="4">
    <source>
        <dbReference type="PROSITE" id="PS50949"/>
    </source>
</evidence>
<dbReference type="EMBL" id="JACIEK010000007">
    <property type="protein sequence ID" value="MBB3998879.1"/>
    <property type="molecule type" value="Genomic_DNA"/>
</dbReference>
<dbReference type="SMART" id="SM00895">
    <property type="entry name" value="FCD"/>
    <property type="match status" value="1"/>
</dbReference>
<keyword evidence="2 5" id="KW-0238">DNA-binding</keyword>
<evidence type="ECO:0000313" key="5">
    <source>
        <dbReference type="EMBL" id="MBB3998879.1"/>
    </source>
</evidence>
<organism evidence="5 6">
    <name type="scientific">Aureimonas pseudogalii</name>
    <dbReference type="NCBI Taxonomy" id="1744844"/>
    <lineage>
        <taxon>Bacteria</taxon>
        <taxon>Pseudomonadati</taxon>
        <taxon>Pseudomonadota</taxon>
        <taxon>Alphaproteobacteria</taxon>
        <taxon>Hyphomicrobiales</taxon>
        <taxon>Aurantimonadaceae</taxon>
        <taxon>Aureimonas</taxon>
    </lineage>
</organism>
<dbReference type="InterPro" id="IPR011711">
    <property type="entry name" value="GntR_C"/>
</dbReference>
<keyword evidence="1" id="KW-0805">Transcription regulation</keyword>
<dbReference type="PROSITE" id="PS50949">
    <property type="entry name" value="HTH_GNTR"/>
    <property type="match status" value="1"/>
</dbReference>
<dbReference type="GO" id="GO:0003700">
    <property type="term" value="F:DNA-binding transcription factor activity"/>
    <property type="evidence" value="ECO:0007669"/>
    <property type="project" value="InterPro"/>
</dbReference>
<evidence type="ECO:0000256" key="2">
    <source>
        <dbReference type="ARBA" id="ARBA00023125"/>
    </source>
</evidence>
<dbReference type="SUPFAM" id="SSF46785">
    <property type="entry name" value="Winged helix' DNA-binding domain"/>
    <property type="match status" value="1"/>
</dbReference>
<evidence type="ECO:0000313" key="6">
    <source>
        <dbReference type="Proteomes" id="UP000542776"/>
    </source>
</evidence>
<gene>
    <name evidence="5" type="ORF">GGR04_002734</name>
</gene>
<dbReference type="SMART" id="SM00345">
    <property type="entry name" value="HTH_GNTR"/>
    <property type="match status" value="1"/>
</dbReference>
<sequence length="274" mass="29955">MGARRRAGRLWRGDTTLTFDFAGVRRPIAGQPQRLHGSIAQDIGTAILTGRYQPGEFLANEVLFSEKLKVSRTAYREAIRILAAKGLVSSRPKAGTSVNARSSWNFLDPDVLRWIFENGPPPPAFVRELFELREIVEPAAAALAAQRRTPEQLEALNGALAAMRDHGLAVEEGRNADRLFHETVLQATGNEILGTLASGIAAAVRWTTMFKARDGQMPRDPVPEHEAVLLAIEAGDAELSRARMTDLVQLALQDIQTIDPRLNAPTEAPLAVRA</sequence>
<dbReference type="Gene3D" id="1.10.10.10">
    <property type="entry name" value="Winged helix-like DNA-binding domain superfamily/Winged helix DNA-binding domain"/>
    <property type="match status" value="1"/>
</dbReference>
<dbReference type="InterPro" id="IPR036388">
    <property type="entry name" value="WH-like_DNA-bd_sf"/>
</dbReference>
<dbReference type="Pfam" id="PF00392">
    <property type="entry name" value="GntR"/>
    <property type="match status" value="1"/>
</dbReference>
<dbReference type="SUPFAM" id="SSF48008">
    <property type="entry name" value="GntR ligand-binding domain-like"/>
    <property type="match status" value="1"/>
</dbReference>
<evidence type="ECO:0000256" key="1">
    <source>
        <dbReference type="ARBA" id="ARBA00023015"/>
    </source>
</evidence>
<evidence type="ECO:0000256" key="3">
    <source>
        <dbReference type="ARBA" id="ARBA00023163"/>
    </source>
</evidence>
<dbReference type="InterPro" id="IPR008920">
    <property type="entry name" value="TF_FadR/GntR_C"/>
</dbReference>
<reference evidence="5 6" key="1">
    <citation type="submission" date="2020-08" db="EMBL/GenBank/DDBJ databases">
        <title>Genomic Encyclopedia of Type Strains, Phase IV (KMG-IV): sequencing the most valuable type-strain genomes for metagenomic binning, comparative biology and taxonomic classification.</title>
        <authorList>
            <person name="Goeker M."/>
        </authorList>
    </citation>
    <scope>NUCLEOTIDE SEQUENCE [LARGE SCALE GENOMIC DNA]</scope>
    <source>
        <strain evidence="5 6">DSM 102238</strain>
    </source>
</reference>
<dbReference type="PANTHER" id="PTHR43537">
    <property type="entry name" value="TRANSCRIPTIONAL REGULATOR, GNTR FAMILY"/>
    <property type="match status" value="1"/>
</dbReference>
<keyword evidence="3" id="KW-0804">Transcription</keyword>
<dbReference type="Gene3D" id="1.20.120.530">
    <property type="entry name" value="GntR ligand-binding domain-like"/>
    <property type="match status" value="1"/>
</dbReference>
<dbReference type="GO" id="GO:0003677">
    <property type="term" value="F:DNA binding"/>
    <property type="evidence" value="ECO:0007669"/>
    <property type="project" value="UniProtKB-KW"/>
</dbReference>
<comment type="caution">
    <text evidence="5">The sequence shown here is derived from an EMBL/GenBank/DDBJ whole genome shotgun (WGS) entry which is preliminary data.</text>
</comment>
<protein>
    <submittedName>
        <fullName evidence="5">DNA-binding FadR family transcriptional regulator</fullName>
    </submittedName>
</protein>
<feature type="domain" description="HTH gntR-type" evidence="4">
    <location>
        <begin position="33"/>
        <end position="101"/>
    </location>
</feature>
<accession>A0A7W6MK90</accession>
<dbReference type="InterPro" id="IPR036390">
    <property type="entry name" value="WH_DNA-bd_sf"/>
</dbReference>
<keyword evidence="6" id="KW-1185">Reference proteome</keyword>
<dbReference type="InterPro" id="IPR000524">
    <property type="entry name" value="Tscrpt_reg_HTH_GntR"/>
</dbReference>
<dbReference type="AlphaFoldDB" id="A0A7W6MK90"/>
<name>A0A7W6MK90_9HYPH</name>